<dbReference type="Proteomes" id="UP001469553">
    <property type="component" value="Unassembled WGS sequence"/>
</dbReference>
<organism evidence="1 2">
    <name type="scientific">Ameca splendens</name>
    <dbReference type="NCBI Taxonomy" id="208324"/>
    <lineage>
        <taxon>Eukaryota</taxon>
        <taxon>Metazoa</taxon>
        <taxon>Chordata</taxon>
        <taxon>Craniata</taxon>
        <taxon>Vertebrata</taxon>
        <taxon>Euteleostomi</taxon>
        <taxon>Actinopterygii</taxon>
        <taxon>Neopterygii</taxon>
        <taxon>Teleostei</taxon>
        <taxon>Neoteleostei</taxon>
        <taxon>Acanthomorphata</taxon>
        <taxon>Ovalentaria</taxon>
        <taxon>Atherinomorphae</taxon>
        <taxon>Cyprinodontiformes</taxon>
        <taxon>Goodeidae</taxon>
        <taxon>Ameca</taxon>
    </lineage>
</organism>
<proteinExistence type="predicted"/>
<comment type="caution">
    <text evidence="1">The sequence shown here is derived from an EMBL/GenBank/DDBJ whole genome shotgun (WGS) entry which is preliminary data.</text>
</comment>
<name>A0ABV0XIQ8_9TELE</name>
<evidence type="ECO:0000313" key="1">
    <source>
        <dbReference type="EMBL" id="MEQ2281327.1"/>
    </source>
</evidence>
<protein>
    <submittedName>
        <fullName evidence="1">Uncharacterized protein</fullName>
    </submittedName>
</protein>
<sequence>MQSSDDHFVHPGVLFQICHAILQNGDPLILFFIKKSQNFHLFNQVQDVLLLESDGRGFSRKKIQRFPYLLKILQSIDELTFLPTYNYNPNTVQHIKSVLMFCVFIITLNQKVDK</sequence>
<dbReference type="EMBL" id="JAHRIP010003276">
    <property type="protein sequence ID" value="MEQ2281327.1"/>
    <property type="molecule type" value="Genomic_DNA"/>
</dbReference>
<evidence type="ECO:0000313" key="2">
    <source>
        <dbReference type="Proteomes" id="UP001469553"/>
    </source>
</evidence>
<reference evidence="1 2" key="1">
    <citation type="submission" date="2021-06" db="EMBL/GenBank/DDBJ databases">
        <authorList>
            <person name="Palmer J.M."/>
        </authorList>
    </citation>
    <scope>NUCLEOTIDE SEQUENCE [LARGE SCALE GENOMIC DNA]</scope>
    <source>
        <strain evidence="1 2">AS_MEX2019</strain>
        <tissue evidence="1">Muscle</tissue>
    </source>
</reference>
<gene>
    <name evidence="1" type="ORF">AMECASPLE_029057</name>
</gene>
<keyword evidence="2" id="KW-1185">Reference proteome</keyword>
<accession>A0ABV0XIQ8</accession>